<evidence type="ECO:0000259" key="7">
    <source>
        <dbReference type="PROSITE" id="PS51935"/>
    </source>
</evidence>
<keyword evidence="6" id="KW-0175">Coiled coil</keyword>
<name>E6U2T1_ETHHY</name>
<keyword evidence="3" id="KW-0732">Signal</keyword>
<dbReference type="STRING" id="663278.Ethha_1955"/>
<feature type="coiled-coil region" evidence="6">
    <location>
        <begin position="216"/>
        <end position="243"/>
    </location>
</feature>
<accession>E6U2T1</accession>
<dbReference type="RefSeq" id="WP_013485821.1">
    <property type="nucleotide sequence ID" value="NC_014828.1"/>
</dbReference>
<proteinExistence type="inferred from homology"/>
<dbReference type="eggNOG" id="COG0791">
    <property type="taxonomic scope" value="Bacteria"/>
</dbReference>
<gene>
    <name evidence="8" type="ordered locus">Ethha_1955</name>
</gene>
<feature type="coiled-coil region" evidence="6">
    <location>
        <begin position="37"/>
        <end position="120"/>
    </location>
</feature>
<evidence type="ECO:0000256" key="2">
    <source>
        <dbReference type="ARBA" id="ARBA00022670"/>
    </source>
</evidence>
<feature type="domain" description="NlpC/P60" evidence="7">
    <location>
        <begin position="274"/>
        <end position="397"/>
    </location>
</feature>
<reference evidence="8 9" key="1">
    <citation type="submission" date="2010-12" db="EMBL/GenBank/DDBJ databases">
        <title>Complete sequence of Ethanoligenens harbinense YUAN-3.</title>
        <authorList>
            <person name="Lucas S."/>
            <person name="Copeland A."/>
            <person name="Lapidus A."/>
            <person name="Cheng J.-F."/>
            <person name="Bruce D."/>
            <person name="Goodwin L."/>
            <person name="Pitluck S."/>
            <person name="Chertkov O."/>
            <person name="Misra M."/>
            <person name="Detter J.C."/>
            <person name="Han C."/>
            <person name="Tapia R."/>
            <person name="Land M."/>
            <person name="Hauser L."/>
            <person name="Jeffries C."/>
            <person name="Kyrpides N."/>
            <person name="Ivanova N."/>
            <person name="Mikhailova N."/>
            <person name="Wang A."/>
            <person name="Mouttaki H."/>
            <person name="He Z."/>
            <person name="Zhou J."/>
            <person name="Hemme C.L."/>
            <person name="Woyke T."/>
        </authorList>
    </citation>
    <scope>NUCLEOTIDE SEQUENCE [LARGE SCALE GENOMIC DNA]</scope>
    <source>
        <strain evidence="9">DSM 18485 / JCM 12961 / CGMCC 1.5033 / YUAN-3</strain>
    </source>
</reference>
<dbReference type="GO" id="GO:0006508">
    <property type="term" value="P:proteolysis"/>
    <property type="evidence" value="ECO:0007669"/>
    <property type="project" value="UniProtKB-KW"/>
</dbReference>
<dbReference type="PANTHER" id="PTHR47053">
    <property type="entry name" value="MUREIN DD-ENDOPEPTIDASE MEPH-RELATED"/>
    <property type="match status" value="1"/>
</dbReference>
<evidence type="ECO:0000256" key="1">
    <source>
        <dbReference type="ARBA" id="ARBA00007074"/>
    </source>
</evidence>
<evidence type="ECO:0000313" key="9">
    <source>
        <dbReference type="Proteomes" id="UP000001551"/>
    </source>
</evidence>
<dbReference type="Gene3D" id="3.90.1720.10">
    <property type="entry name" value="endopeptidase domain like (from Nostoc punctiforme)"/>
    <property type="match status" value="1"/>
</dbReference>
<dbReference type="PROSITE" id="PS51935">
    <property type="entry name" value="NLPC_P60"/>
    <property type="match status" value="1"/>
</dbReference>
<dbReference type="Pfam" id="PF24568">
    <property type="entry name" value="CC_PcsB"/>
    <property type="match status" value="1"/>
</dbReference>
<dbReference type="InterPro" id="IPR057309">
    <property type="entry name" value="PcsB_CC"/>
</dbReference>
<dbReference type="AlphaFoldDB" id="E6U2T1"/>
<protein>
    <submittedName>
        <fullName evidence="8">NLP/P60 protein</fullName>
    </submittedName>
</protein>
<evidence type="ECO:0000256" key="3">
    <source>
        <dbReference type="ARBA" id="ARBA00022729"/>
    </source>
</evidence>
<comment type="similarity">
    <text evidence="1">Belongs to the peptidase C40 family.</text>
</comment>
<dbReference type="InterPro" id="IPR051202">
    <property type="entry name" value="Peptidase_C40"/>
</dbReference>
<keyword evidence="5" id="KW-0788">Thiol protease</keyword>
<dbReference type="KEGG" id="eha:Ethha_1955"/>
<dbReference type="SUPFAM" id="SSF54001">
    <property type="entry name" value="Cysteine proteinases"/>
    <property type="match status" value="1"/>
</dbReference>
<dbReference type="HOGENOM" id="CLU_034085_0_0_9"/>
<evidence type="ECO:0000256" key="4">
    <source>
        <dbReference type="ARBA" id="ARBA00022801"/>
    </source>
</evidence>
<dbReference type="InterPro" id="IPR000064">
    <property type="entry name" value="NLP_P60_dom"/>
</dbReference>
<dbReference type="EMBL" id="CP002400">
    <property type="protein sequence ID" value="ADU27473.1"/>
    <property type="molecule type" value="Genomic_DNA"/>
</dbReference>
<dbReference type="Proteomes" id="UP000001551">
    <property type="component" value="Chromosome"/>
</dbReference>
<dbReference type="GO" id="GO:0008234">
    <property type="term" value="F:cysteine-type peptidase activity"/>
    <property type="evidence" value="ECO:0007669"/>
    <property type="project" value="UniProtKB-KW"/>
</dbReference>
<organism evidence="8 9">
    <name type="scientific">Ethanoligenens harbinense (strain DSM 18485 / JCM 12961 / CGMCC 1.5033 / YUAN-3)</name>
    <dbReference type="NCBI Taxonomy" id="663278"/>
    <lineage>
        <taxon>Bacteria</taxon>
        <taxon>Bacillati</taxon>
        <taxon>Bacillota</taxon>
        <taxon>Clostridia</taxon>
        <taxon>Eubacteriales</taxon>
        <taxon>Oscillospiraceae</taxon>
        <taxon>Ethanoligenens</taxon>
    </lineage>
</organism>
<dbReference type="InterPro" id="IPR038765">
    <property type="entry name" value="Papain-like_cys_pep_sf"/>
</dbReference>
<keyword evidence="4" id="KW-0378">Hydrolase</keyword>
<evidence type="ECO:0000256" key="6">
    <source>
        <dbReference type="SAM" id="Coils"/>
    </source>
</evidence>
<keyword evidence="2" id="KW-0645">Protease</keyword>
<dbReference type="Gene3D" id="6.10.250.3150">
    <property type="match status" value="1"/>
</dbReference>
<evidence type="ECO:0000256" key="5">
    <source>
        <dbReference type="ARBA" id="ARBA00022807"/>
    </source>
</evidence>
<dbReference type="Pfam" id="PF00877">
    <property type="entry name" value="NLPC_P60"/>
    <property type="match status" value="1"/>
</dbReference>
<keyword evidence="9" id="KW-1185">Reference proteome</keyword>
<dbReference type="eggNOG" id="COG3883">
    <property type="taxonomic scope" value="Bacteria"/>
</dbReference>
<dbReference type="MEROPS" id="C40.007"/>
<evidence type="ECO:0000313" key="8">
    <source>
        <dbReference type="EMBL" id="ADU27473.1"/>
    </source>
</evidence>
<sequence length="398" mass="42607">MYLPEKKQRWNLRILAGTVVLSAGMLLVPFQASADSISDWKQQYASLQQQLQQVQGKLNAQSSQLKTEKAKQAALNQEVSIIQGQLAVLRQQIENVNAQIANKEDEIQTTEQRVQQNTELLKQRLRALYMSGDDTFLTVLLNSNDISDFLTRVAVVRAVSDHDNEIIQSLKQDESQLKADRTALDQSKQSLLQVQGAAAAKQDILNAQLAQQAQVVAQVQAGSQSLQQQANSLNAQASQTNDQINAAVAAQAAATQLTATATASNTMQLTGAALGNATALVSYAEQFVGCSYVMNAAGPTSFDCSGLVMYVYQHAAHIGLPHSAAGQAGYGTAVSKSALQPGDLVFFHVSGGSIDHVGIYVGGGQMVNAEKPGVGVVTDNINSGYWASKFDCARRILN</sequence>
<dbReference type="PANTHER" id="PTHR47053:SF1">
    <property type="entry name" value="MUREIN DD-ENDOPEPTIDASE MEPH-RELATED"/>
    <property type="match status" value="1"/>
</dbReference>